<dbReference type="SUPFAM" id="SSF53335">
    <property type="entry name" value="S-adenosyl-L-methionine-dependent methyltransferases"/>
    <property type="match status" value="1"/>
</dbReference>
<dbReference type="PANTHER" id="PTHR34203">
    <property type="entry name" value="METHYLTRANSFERASE, FKBM FAMILY PROTEIN"/>
    <property type="match status" value="1"/>
</dbReference>
<gene>
    <name evidence="2" type="ORF">CCR94_08290</name>
</gene>
<dbReference type="NCBIfam" id="TIGR01444">
    <property type="entry name" value="fkbM_fam"/>
    <property type="match status" value="1"/>
</dbReference>
<evidence type="ECO:0000259" key="1">
    <source>
        <dbReference type="Pfam" id="PF05050"/>
    </source>
</evidence>
<dbReference type="AlphaFoldDB" id="A0A2S6NAK7"/>
<keyword evidence="3" id="KW-1185">Reference proteome</keyword>
<sequence>MNRRIRRLSWRLGRRLYCAARGEPNPNLPMRNGEIDLARRVVSSAPSGSPLIVIDVGANVGDWIRPVLDALPAHRLDTSRTRFFAFEPAPQTRGLLVENIAAHARSALVTIEHRALSNERGEAQMMTFGAEAGTHTLGVGTHACGSASEAVTVEVTTLAEFAGEQGLGHIDLVKIDTEGFDRLVLEGMQPLLAEERISVAQFEYNHRWVATRSFFKDVFDMVEGLPYSVARLMPDHVEVIEQWHPEVERFFEANYAVVRHADLPRLDARRGCFDGSNTYA</sequence>
<dbReference type="EMBL" id="NHSJ01000053">
    <property type="protein sequence ID" value="PPQ31662.1"/>
    <property type="molecule type" value="Genomic_DNA"/>
</dbReference>
<dbReference type="InterPro" id="IPR006342">
    <property type="entry name" value="FkbM_mtfrase"/>
</dbReference>
<feature type="domain" description="Methyltransferase FkbM" evidence="1">
    <location>
        <begin position="55"/>
        <end position="223"/>
    </location>
</feature>
<dbReference type="InterPro" id="IPR052514">
    <property type="entry name" value="SAM-dependent_MTase"/>
</dbReference>
<proteinExistence type="predicted"/>
<evidence type="ECO:0000313" key="2">
    <source>
        <dbReference type="EMBL" id="PPQ31662.1"/>
    </source>
</evidence>
<dbReference type="InterPro" id="IPR029063">
    <property type="entry name" value="SAM-dependent_MTases_sf"/>
</dbReference>
<dbReference type="Gene3D" id="3.40.50.150">
    <property type="entry name" value="Vaccinia Virus protein VP39"/>
    <property type="match status" value="1"/>
</dbReference>
<dbReference type="Proteomes" id="UP000239089">
    <property type="component" value="Unassembled WGS sequence"/>
</dbReference>
<organism evidence="2 3">
    <name type="scientific">Rhodoblastus sphagnicola</name>
    <dbReference type="NCBI Taxonomy" id="333368"/>
    <lineage>
        <taxon>Bacteria</taxon>
        <taxon>Pseudomonadati</taxon>
        <taxon>Pseudomonadota</taxon>
        <taxon>Alphaproteobacteria</taxon>
        <taxon>Hyphomicrobiales</taxon>
        <taxon>Rhodoblastaceae</taxon>
        <taxon>Rhodoblastus</taxon>
    </lineage>
</organism>
<accession>A0A2S6NAK7</accession>
<dbReference type="Pfam" id="PF05050">
    <property type="entry name" value="Methyltransf_21"/>
    <property type="match status" value="1"/>
</dbReference>
<evidence type="ECO:0000313" key="3">
    <source>
        <dbReference type="Proteomes" id="UP000239089"/>
    </source>
</evidence>
<dbReference type="PANTHER" id="PTHR34203:SF13">
    <property type="entry name" value="EXPRESSED PROTEIN"/>
    <property type="match status" value="1"/>
</dbReference>
<comment type="caution">
    <text evidence="2">The sequence shown here is derived from an EMBL/GenBank/DDBJ whole genome shotgun (WGS) entry which is preliminary data.</text>
</comment>
<reference evidence="2 3" key="1">
    <citation type="journal article" date="2018" name="Arch. Microbiol.">
        <title>New insights into the metabolic potential of the phototrophic purple bacterium Rhodopila globiformis DSM 161(T) from its draft genome sequence and evidence for a vanadium-dependent nitrogenase.</title>
        <authorList>
            <person name="Imhoff J.F."/>
            <person name="Rahn T."/>
            <person name="Kunzel S."/>
            <person name="Neulinger S.C."/>
        </authorList>
    </citation>
    <scope>NUCLEOTIDE SEQUENCE [LARGE SCALE GENOMIC DNA]</scope>
    <source>
        <strain evidence="2 3">DSM 16996</strain>
    </source>
</reference>
<protein>
    <recommendedName>
        <fullName evidence="1">Methyltransferase FkbM domain-containing protein</fullName>
    </recommendedName>
</protein>
<name>A0A2S6NAK7_9HYPH</name>